<evidence type="ECO:0000313" key="3">
    <source>
        <dbReference type="Proteomes" id="UP000298390"/>
    </source>
</evidence>
<comment type="caution">
    <text evidence="2">The sequence shown here is derived from an EMBL/GenBank/DDBJ whole genome shotgun (WGS) entry which is preliminary data.</text>
</comment>
<dbReference type="InterPro" id="IPR040976">
    <property type="entry name" value="Pkinase_fungal"/>
</dbReference>
<sequence length="396" mass="44730">MDYYDYFDSDEEYMRYTHSPDQHELLQRVLKGNVKYNDPSVLERLRFDKDDDGVIEHCHECYQTEQEENINSFIRVVAEAEEDLRAVDRDLFGDTALGAIREKLAHTSAAEILSSWSPTRAVGGNTPGIANFCPEFALVERTEDRPSWDRCSALVKVTLFMDEHVVLEDDSAATVTPAILEYADYARCHMSLRPFWNFSVTLLITGTVFRVMIADRSGVIFSPARSIIDDAATSGCKPGQRDARTFVRVVRALTRHLTEYQLGQDPSVVPLSRGDLRLCLQLSSVSSSAQQQVCLERPEYYPSYRISHIGDDARQWCTVGLPIWTSLSLVGRGTVVWKVLELSGESEKGFTLKGHIHVMKSSWRDPLKIPETEVYTLIGQLEGCPRGVTSTWQGHI</sequence>
<evidence type="ECO:0000313" key="2">
    <source>
        <dbReference type="EMBL" id="TFY51108.1"/>
    </source>
</evidence>
<evidence type="ECO:0000259" key="1">
    <source>
        <dbReference type="Pfam" id="PF17667"/>
    </source>
</evidence>
<reference evidence="2 3" key="1">
    <citation type="submission" date="2019-01" db="EMBL/GenBank/DDBJ databases">
        <title>Genome sequencing of the rare red list fungi Fomitopsis rosea.</title>
        <authorList>
            <person name="Buettner E."/>
            <person name="Kellner H."/>
        </authorList>
    </citation>
    <scope>NUCLEOTIDE SEQUENCE [LARGE SCALE GENOMIC DNA]</scope>
    <source>
        <strain evidence="2 3">DSM 105464</strain>
    </source>
</reference>
<feature type="domain" description="Fungal-type protein kinase" evidence="1">
    <location>
        <begin position="171"/>
        <end position="378"/>
    </location>
</feature>
<dbReference type="EMBL" id="SEKV01001278">
    <property type="protein sequence ID" value="TFY51108.1"/>
    <property type="molecule type" value="Genomic_DNA"/>
</dbReference>
<dbReference type="Pfam" id="PF17667">
    <property type="entry name" value="Pkinase_fungal"/>
    <property type="match status" value="1"/>
</dbReference>
<protein>
    <recommendedName>
        <fullName evidence="1">Fungal-type protein kinase domain-containing protein</fullName>
    </recommendedName>
</protein>
<dbReference type="Proteomes" id="UP000298390">
    <property type="component" value="Unassembled WGS sequence"/>
</dbReference>
<gene>
    <name evidence="2" type="ORF">EVJ58_g10736</name>
</gene>
<accession>A0A4Y9XMX3</accession>
<name>A0A4Y9XMX3_9APHY</name>
<dbReference type="AlphaFoldDB" id="A0A4Y9XMX3"/>
<organism evidence="2 3">
    <name type="scientific">Rhodofomes roseus</name>
    <dbReference type="NCBI Taxonomy" id="34475"/>
    <lineage>
        <taxon>Eukaryota</taxon>
        <taxon>Fungi</taxon>
        <taxon>Dikarya</taxon>
        <taxon>Basidiomycota</taxon>
        <taxon>Agaricomycotina</taxon>
        <taxon>Agaricomycetes</taxon>
        <taxon>Polyporales</taxon>
        <taxon>Rhodofomes</taxon>
    </lineage>
</organism>
<dbReference type="STRING" id="34475.A0A4Y9XMX3"/>
<proteinExistence type="predicted"/>